<dbReference type="OrthoDB" id="3650769at2759"/>
<reference evidence="3" key="1">
    <citation type="journal article" date="2017" name="bioRxiv">
        <title>Conservation of a gene cluster reveals novel cercosporin biosynthetic mechanisms and extends production to the genus Colletotrichum.</title>
        <authorList>
            <person name="de Jonge R."/>
            <person name="Ebert M.K."/>
            <person name="Huitt-Roehl C.R."/>
            <person name="Pal P."/>
            <person name="Suttle J.C."/>
            <person name="Spanner R.E."/>
            <person name="Neubauer J.D."/>
            <person name="Jurick W.M.II."/>
            <person name="Stott K.A."/>
            <person name="Secor G.A."/>
            <person name="Thomma B.P.H.J."/>
            <person name="Van de Peer Y."/>
            <person name="Townsend C.A."/>
            <person name="Bolton M.D."/>
        </authorList>
    </citation>
    <scope>NUCLEOTIDE SEQUENCE [LARGE SCALE GENOMIC DNA]</scope>
    <source>
        <strain evidence="3">CBS538.71</strain>
    </source>
</reference>
<sequence length="445" mass="48763">MADTRGFQDMEDMQDILGINNINQMPDVTAHWTDKDWTDFHNAFENSTQRDLDQLINPMRTDKTSTYQPSGDNYTGQHVPPDQLPEYFHGLPNEFDIYQTPQNGAEVAHEALHNAVYEQYPYATADAQAYWPVATAYTAPVFGPDINQEPFDNSSYPGSPPLGDNTQTPLPELTAYRGFCADIAAAHTLLAETDAMIPLGVQGDDWQIVKASGVHYYAARLFDALSIPATEVPKAIESDFLKDYWRSHQAKQLIDIQNSIFSQPAKAEAQVLILIDEVLKLHEFGVPASVAAYKSLKEGYRFESNLIASDRLELIMANAAADKYIAWDILHGNNIISIVRSPAMYLSRKISNSKVNAKKALDRVEADRAKGVTPACSKAGSRKKGGKKGQAAAENATYPTPDADSPATQSVFGEPAPRFSLGGRDEGTGGYSAPQNGFGGVFGFE</sequence>
<protein>
    <submittedName>
        <fullName evidence="2">Uncharacterized protein</fullName>
    </submittedName>
</protein>
<keyword evidence="3" id="KW-1185">Reference proteome</keyword>
<accession>A0A2S6BTF1</accession>
<gene>
    <name evidence="2" type="ORF">CBER1_07471</name>
</gene>
<evidence type="ECO:0000256" key="1">
    <source>
        <dbReference type="SAM" id="MobiDB-lite"/>
    </source>
</evidence>
<dbReference type="Proteomes" id="UP000237631">
    <property type="component" value="Unassembled WGS sequence"/>
</dbReference>
<name>A0A2S6BTF1_9PEZI</name>
<dbReference type="AlphaFoldDB" id="A0A2S6BTF1"/>
<proteinExistence type="predicted"/>
<comment type="caution">
    <text evidence="2">The sequence shown here is derived from an EMBL/GenBank/DDBJ whole genome shotgun (WGS) entry which is preliminary data.</text>
</comment>
<dbReference type="EMBL" id="PNEN01001776">
    <property type="protein sequence ID" value="PPJ50763.1"/>
    <property type="molecule type" value="Genomic_DNA"/>
</dbReference>
<evidence type="ECO:0000313" key="2">
    <source>
        <dbReference type="EMBL" id="PPJ50763.1"/>
    </source>
</evidence>
<evidence type="ECO:0000313" key="3">
    <source>
        <dbReference type="Proteomes" id="UP000237631"/>
    </source>
</evidence>
<feature type="region of interest" description="Disordered" evidence="1">
    <location>
        <begin position="372"/>
        <end position="445"/>
    </location>
</feature>
<organism evidence="2 3">
    <name type="scientific">Cercospora berteroae</name>
    <dbReference type="NCBI Taxonomy" id="357750"/>
    <lineage>
        <taxon>Eukaryota</taxon>
        <taxon>Fungi</taxon>
        <taxon>Dikarya</taxon>
        <taxon>Ascomycota</taxon>
        <taxon>Pezizomycotina</taxon>
        <taxon>Dothideomycetes</taxon>
        <taxon>Dothideomycetidae</taxon>
        <taxon>Mycosphaerellales</taxon>
        <taxon>Mycosphaerellaceae</taxon>
        <taxon>Cercospora</taxon>
    </lineage>
</organism>